<reference evidence="4 5" key="1">
    <citation type="submission" date="2017-11" db="EMBL/GenBank/DDBJ databases">
        <title>Xanthomonas prunicola sp. nov., a novel pathogen that affects nectarine (Prunus persica var. nectarine) trees.</title>
        <authorList>
            <person name="Lopez M."/>
            <person name="Lopez-Soriano P."/>
            <person name="Garita-Cambronero J."/>
            <person name="Beltran C."/>
            <person name="Taghouti G."/>
            <person name="Portier P."/>
            <person name="Cubero J."/>
            <person name="Fischer-Le Saux M."/>
            <person name="Marco-Noales E."/>
        </authorList>
    </citation>
    <scope>NUCLEOTIDE SEQUENCE [LARGE SCALE GENOMIC DNA]</scope>
    <source>
        <strain evidence="2 4">CFBP8353</strain>
        <strain evidence="3 5">CFBP8354</strain>
    </source>
</reference>
<dbReference type="Proteomes" id="UP000233720">
    <property type="component" value="Unassembled WGS sequence"/>
</dbReference>
<dbReference type="EMBL" id="PHKV01000001">
    <property type="protein sequence ID" value="PKV14118.1"/>
    <property type="molecule type" value="Genomic_DNA"/>
</dbReference>
<evidence type="ECO:0000313" key="4">
    <source>
        <dbReference type="Proteomes" id="UP000233720"/>
    </source>
</evidence>
<evidence type="ECO:0000313" key="3">
    <source>
        <dbReference type="EMBL" id="PKV18399.1"/>
    </source>
</evidence>
<protein>
    <submittedName>
        <fullName evidence="2">Uncharacterized protein</fullName>
    </submittedName>
</protein>
<name>A0A2N3RNP7_9XANT</name>
<accession>A0A2N3RNP7</accession>
<dbReference type="EMBL" id="PHKW01000001">
    <property type="protein sequence ID" value="PKV18399.1"/>
    <property type="molecule type" value="Genomic_DNA"/>
</dbReference>
<organism evidence="2 4">
    <name type="scientific">Xanthomonas prunicola</name>
    <dbReference type="NCBI Taxonomy" id="2053930"/>
    <lineage>
        <taxon>Bacteria</taxon>
        <taxon>Pseudomonadati</taxon>
        <taxon>Pseudomonadota</taxon>
        <taxon>Gammaproteobacteria</taxon>
        <taxon>Lysobacterales</taxon>
        <taxon>Lysobacteraceae</taxon>
        <taxon>Xanthomonas</taxon>
    </lineage>
</organism>
<feature type="region of interest" description="Disordered" evidence="1">
    <location>
        <begin position="53"/>
        <end position="119"/>
    </location>
</feature>
<evidence type="ECO:0000313" key="2">
    <source>
        <dbReference type="EMBL" id="PKV14118.1"/>
    </source>
</evidence>
<feature type="compositionally biased region" description="Basic and acidic residues" evidence="1">
    <location>
        <begin position="89"/>
        <end position="111"/>
    </location>
</feature>
<evidence type="ECO:0000313" key="5">
    <source>
        <dbReference type="Proteomes" id="UP000233748"/>
    </source>
</evidence>
<dbReference type="AlphaFoldDB" id="A0A2N3RNP7"/>
<keyword evidence="5" id="KW-1185">Reference proteome</keyword>
<sequence length="278" mass="30183">MKRADLQRYPPWDCACAAVMELREGEMGNKAVALSAAALAVVVGGIIWTHEARKDDEGSTQGISQSETPNAANESVKERAPSQSIEGGVDLRNDSRVRHPFPEVPRTRDGMSFDNDPGYAESKAEQKWLDRHGYPNEKQLEAYMVAPEALLKQASDAGDKVAQTILDARLLPSDPTAQQRLVDAGAEGNLFALNMLASFQGGSASGDPVAAYAVSRVAEMRGDTRASVTREVMMSKSLSTEQRMLGESEALRLNAEIDRIYTSKHGRAPVLDKRPIGQ</sequence>
<evidence type="ECO:0000256" key="1">
    <source>
        <dbReference type="SAM" id="MobiDB-lite"/>
    </source>
</evidence>
<gene>
    <name evidence="2" type="ORF">XpruCFBP8353_03285</name>
    <name evidence="3" type="ORF">XpruCFBP8354_03285</name>
</gene>
<dbReference type="Proteomes" id="UP000233748">
    <property type="component" value="Unassembled WGS sequence"/>
</dbReference>
<feature type="compositionally biased region" description="Polar residues" evidence="1">
    <location>
        <begin position="59"/>
        <end position="73"/>
    </location>
</feature>
<proteinExistence type="predicted"/>
<dbReference type="OrthoDB" id="6044131at2"/>
<comment type="caution">
    <text evidence="2">The sequence shown here is derived from an EMBL/GenBank/DDBJ whole genome shotgun (WGS) entry which is preliminary data.</text>
</comment>